<dbReference type="Proteomes" id="UP000697710">
    <property type="component" value="Unassembled WGS sequence"/>
</dbReference>
<feature type="chain" id="PRO_5037444760" description="Lamin tail domain-containing protein" evidence="1">
    <location>
        <begin position="19"/>
        <end position="196"/>
    </location>
</feature>
<reference evidence="2" key="1">
    <citation type="submission" date="2020-04" db="EMBL/GenBank/DDBJ databases">
        <authorList>
            <person name="Zhang T."/>
        </authorList>
    </citation>
    <scope>NUCLEOTIDE SEQUENCE</scope>
    <source>
        <strain evidence="2">HKST-UBA01</strain>
    </source>
</reference>
<name>A0A956RP00_UNCEI</name>
<evidence type="ECO:0000313" key="3">
    <source>
        <dbReference type="Proteomes" id="UP000697710"/>
    </source>
</evidence>
<reference evidence="2" key="2">
    <citation type="journal article" date="2021" name="Microbiome">
        <title>Successional dynamics and alternative stable states in a saline activated sludge microbial community over 9 years.</title>
        <authorList>
            <person name="Wang Y."/>
            <person name="Ye J."/>
            <person name="Ju F."/>
            <person name="Liu L."/>
            <person name="Boyd J.A."/>
            <person name="Deng Y."/>
            <person name="Parks D.H."/>
            <person name="Jiang X."/>
            <person name="Yin X."/>
            <person name="Woodcroft B.J."/>
            <person name="Tyson G.W."/>
            <person name="Hugenholtz P."/>
            <person name="Polz M.F."/>
            <person name="Zhang T."/>
        </authorList>
    </citation>
    <scope>NUCLEOTIDE SEQUENCE</scope>
    <source>
        <strain evidence="2">HKST-UBA01</strain>
    </source>
</reference>
<accession>A0A956RP00</accession>
<sequence>MKPAPLFAALLACGLAIAAPASRAELPDVDVTVNPADALEGLVFSPTMPSPAPASVNTITIRNASNQPMPGVLVEVVRGGPWNLCSGVTLMGITDAAGRAVITLGGGGMCLDDVGSASLITANGVTVRRYSNVKSPDFDGVSGNLRVDLPDLVQFSSEFLDHQPNRCHDYDNNENTGLEDVIIFGSAFTAGASCAP</sequence>
<organism evidence="2 3">
    <name type="scientific">Eiseniibacteriota bacterium</name>
    <dbReference type="NCBI Taxonomy" id="2212470"/>
    <lineage>
        <taxon>Bacteria</taxon>
        <taxon>Candidatus Eiseniibacteriota</taxon>
    </lineage>
</organism>
<evidence type="ECO:0000313" key="2">
    <source>
        <dbReference type="EMBL" id="MCA9727285.1"/>
    </source>
</evidence>
<comment type="caution">
    <text evidence="2">The sequence shown here is derived from an EMBL/GenBank/DDBJ whole genome shotgun (WGS) entry which is preliminary data.</text>
</comment>
<dbReference type="EMBL" id="JAGQHR010000139">
    <property type="protein sequence ID" value="MCA9727285.1"/>
    <property type="molecule type" value="Genomic_DNA"/>
</dbReference>
<gene>
    <name evidence="2" type="ORF">KC729_06345</name>
</gene>
<protein>
    <recommendedName>
        <fullName evidence="4">Lamin tail domain-containing protein</fullName>
    </recommendedName>
</protein>
<feature type="signal peptide" evidence="1">
    <location>
        <begin position="1"/>
        <end position="18"/>
    </location>
</feature>
<keyword evidence="1" id="KW-0732">Signal</keyword>
<proteinExistence type="predicted"/>
<evidence type="ECO:0000256" key="1">
    <source>
        <dbReference type="SAM" id="SignalP"/>
    </source>
</evidence>
<dbReference type="AlphaFoldDB" id="A0A956RP00"/>
<evidence type="ECO:0008006" key="4">
    <source>
        <dbReference type="Google" id="ProtNLM"/>
    </source>
</evidence>